<name>A0ABV4YCT9_9CYAN</name>
<dbReference type="GO" id="GO:0003677">
    <property type="term" value="F:DNA binding"/>
    <property type="evidence" value="ECO:0007669"/>
    <property type="project" value="UniProtKB-KW"/>
</dbReference>
<keyword evidence="2" id="KW-1185">Reference proteome</keyword>
<accession>A0ABV4YCT9</accession>
<organism evidence="1 2">
    <name type="scientific">Floridaenema fluviatile BLCC-F154</name>
    <dbReference type="NCBI Taxonomy" id="3153640"/>
    <lineage>
        <taxon>Bacteria</taxon>
        <taxon>Bacillati</taxon>
        <taxon>Cyanobacteriota</taxon>
        <taxon>Cyanophyceae</taxon>
        <taxon>Oscillatoriophycideae</taxon>
        <taxon>Aerosakkonematales</taxon>
        <taxon>Aerosakkonemataceae</taxon>
        <taxon>Floridanema</taxon>
        <taxon>Floridanema fluviatile</taxon>
    </lineage>
</organism>
<gene>
    <name evidence="1" type="ORF">ACE1B6_15405</name>
</gene>
<evidence type="ECO:0000313" key="1">
    <source>
        <dbReference type="EMBL" id="MFB2936637.1"/>
    </source>
</evidence>
<dbReference type="Proteomes" id="UP001576776">
    <property type="component" value="Unassembled WGS sequence"/>
</dbReference>
<reference evidence="1 2" key="1">
    <citation type="submission" date="2024-09" db="EMBL/GenBank/DDBJ databases">
        <title>Floridaenema gen nov. (Aerosakkonemataceae, Aerosakkonematales ord. nov., Cyanobacteria) from benthic tropical and subtropical fresh waters, with the description of four new species.</title>
        <authorList>
            <person name="Moretto J.A."/>
            <person name="Berthold D.E."/>
            <person name="Lefler F.W."/>
            <person name="Huang I.-S."/>
            <person name="Laughinghouse H. IV."/>
        </authorList>
    </citation>
    <scope>NUCLEOTIDE SEQUENCE [LARGE SCALE GENOMIC DNA]</scope>
    <source>
        <strain evidence="1 2">BLCC-F154</strain>
    </source>
</reference>
<dbReference type="RefSeq" id="WP_413258132.1">
    <property type="nucleotide sequence ID" value="NZ_JBHFNS010000059.1"/>
</dbReference>
<keyword evidence="1" id="KW-0238">DNA-binding</keyword>
<dbReference type="EMBL" id="JBHFNS010000059">
    <property type="protein sequence ID" value="MFB2936637.1"/>
    <property type="molecule type" value="Genomic_DNA"/>
</dbReference>
<protein>
    <submittedName>
        <fullName evidence="1">DNA-binding protein</fullName>
    </submittedName>
</protein>
<sequence length="108" mass="11818">MNEAKILVSDSWQDALIESLKNPEEAAAYLSAALESEDSDPQLIRAVIQDVINANIRKNNLSEAATQNPEKLNKMLSEIAGKEIYTLVCLLNSLGFSVQIQLVGCVRS</sequence>
<proteinExistence type="predicted"/>
<comment type="caution">
    <text evidence="1">The sequence shown here is derived from an EMBL/GenBank/DDBJ whole genome shotgun (WGS) entry which is preliminary data.</text>
</comment>
<evidence type="ECO:0000313" key="2">
    <source>
        <dbReference type="Proteomes" id="UP001576776"/>
    </source>
</evidence>